<gene>
    <name evidence="9" type="ORF">IAB46_12655</name>
</gene>
<dbReference type="EMBL" id="DVIT01000054">
    <property type="protein sequence ID" value="HIS48378.1"/>
    <property type="molecule type" value="Genomic_DNA"/>
</dbReference>
<organism evidence="9 10">
    <name type="scientific">Candidatus Scybalocola faecigallinarum</name>
    <dbReference type="NCBI Taxonomy" id="2840941"/>
    <lineage>
        <taxon>Bacteria</taxon>
        <taxon>Bacillati</taxon>
        <taxon>Bacillota</taxon>
        <taxon>Clostridia</taxon>
        <taxon>Lachnospirales</taxon>
        <taxon>Lachnospiraceae</taxon>
        <taxon>Lachnospiraceae incertae sedis</taxon>
        <taxon>Candidatus Scybalocola (ex Gilroy et al. 2021)</taxon>
    </lineage>
</organism>
<keyword evidence="2" id="KW-1003">Cell membrane</keyword>
<feature type="transmembrane region" description="Helical" evidence="7">
    <location>
        <begin position="729"/>
        <end position="751"/>
    </location>
</feature>
<evidence type="ECO:0000256" key="5">
    <source>
        <dbReference type="ARBA" id="ARBA00023136"/>
    </source>
</evidence>
<evidence type="ECO:0000256" key="1">
    <source>
        <dbReference type="ARBA" id="ARBA00004651"/>
    </source>
</evidence>
<sequence>MTDLLFGNNNTEISKKLARRSLKSGKNSIAILAIMLSALLYTSLFTIALTLFTSLQQNEMRTSGSSAHGVVKHITADEYARIASDDRIKATGVSVVFGYASGDCFSKLPTEVRYADENYARWTFIFPYEGQMPEKAKDMAASRLVLEAMGYEDARIGDPVSLTFSTDTGEISDTFTLSGIWDGDQAGYRQTILLSRPYMEQFAPPVSGTSTADVSQVTGYLDVLLMLPSSWHIGDTLDTLASDYAFGDRISVNSAYLMEGVGISGALSILAGILIIFTAGYLLIYNVFYISIAQDIRFYGMLKTLGATSRQLKKIVYRKACRLCAAGIPLGLLLGWPAGRLLVPAIARMFSKQMPVVTTWNPLIFAAAILFSVCVVFISCRKPARMAAKVSPVEAVKYVDVKMDQGMQKKPHPKASEKYRATRRAKQTSVMTERRPHRVTPTMLAVENLKRSKKKVIIVTLSFALSLVLLNSVYAYVTSFDFDKFVADYTLTDFTVADATVINNTEPLNTSAIDNDFIRQAQQLEGLELLSNIYAQFISLPLDELASQRLNELAKQSVLSEGDAGNYLARGACSVCLYGLDQWAAENVRVLEGDLSSERWQNGEGIYVTPMTMVGSGTQSLYHPGDTVTLNQDDGNIKNYTVLAIIEIPNALRVPMYMDMGTEFVLSSEEYENFFGSDDISPMKTVFNVDTEHMDDVHQWLKDYTENVQTSLDYVSKVTLQETFGGLTAMYRLVGGTLCAILALIGILNFINSMMTSILSRCREIAMLQSVGMTGRQVRTTLICEGVGYAVLGTICAVALSGIACMTIVRTMGNELSYFTWRFTLWPVALCTLPLLAVTALIPVICYKYISRQTVVERLRMAE</sequence>
<dbReference type="GO" id="GO:0022857">
    <property type="term" value="F:transmembrane transporter activity"/>
    <property type="evidence" value="ECO:0007669"/>
    <property type="project" value="TreeGrafter"/>
</dbReference>
<evidence type="ECO:0000256" key="6">
    <source>
        <dbReference type="ARBA" id="ARBA00038076"/>
    </source>
</evidence>
<evidence type="ECO:0000313" key="9">
    <source>
        <dbReference type="EMBL" id="HIS48378.1"/>
    </source>
</evidence>
<accession>A0A9D1F660</accession>
<dbReference type="InterPro" id="IPR003838">
    <property type="entry name" value="ABC3_permease_C"/>
</dbReference>
<feature type="transmembrane region" description="Helical" evidence="7">
    <location>
        <begin position="456"/>
        <end position="477"/>
    </location>
</feature>
<dbReference type="InterPro" id="IPR050250">
    <property type="entry name" value="Macrolide_Exporter_MacB"/>
</dbReference>
<keyword evidence="4 7" id="KW-1133">Transmembrane helix</keyword>
<feature type="transmembrane region" description="Helical" evidence="7">
    <location>
        <begin position="363"/>
        <end position="380"/>
    </location>
</feature>
<dbReference type="GO" id="GO:0005886">
    <property type="term" value="C:plasma membrane"/>
    <property type="evidence" value="ECO:0007669"/>
    <property type="project" value="UniProtKB-SubCell"/>
</dbReference>
<feature type="transmembrane region" description="Helical" evidence="7">
    <location>
        <begin position="786"/>
        <end position="813"/>
    </location>
</feature>
<feature type="domain" description="ABC3 transporter permease C-terminal" evidence="8">
    <location>
        <begin position="739"/>
        <end position="854"/>
    </location>
</feature>
<comment type="caution">
    <text evidence="9">The sequence shown here is derived from an EMBL/GenBank/DDBJ whole genome shotgun (WGS) entry which is preliminary data.</text>
</comment>
<dbReference type="Pfam" id="PF02687">
    <property type="entry name" value="FtsX"/>
    <property type="match status" value="2"/>
</dbReference>
<protein>
    <submittedName>
        <fullName evidence="9">FtsX-like permease family protein</fullName>
    </submittedName>
</protein>
<reference evidence="9" key="2">
    <citation type="journal article" date="2021" name="PeerJ">
        <title>Extensive microbial diversity within the chicken gut microbiome revealed by metagenomics and culture.</title>
        <authorList>
            <person name="Gilroy R."/>
            <person name="Ravi A."/>
            <person name="Getino M."/>
            <person name="Pursley I."/>
            <person name="Horton D.L."/>
            <person name="Alikhan N.F."/>
            <person name="Baker D."/>
            <person name="Gharbi K."/>
            <person name="Hall N."/>
            <person name="Watson M."/>
            <person name="Adriaenssens E.M."/>
            <person name="Foster-Nyarko E."/>
            <person name="Jarju S."/>
            <person name="Secka A."/>
            <person name="Antonio M."/>
            <person name="Oren A."/>
            <person name="Chaudhuri R.R."/>
            <person name="La Ragione R."/>
            <person name="Hildebrand F."/>
            <person name="Pallen M.J."/>
        </authorList>
    </citation>
    <scope>NUCLEOTIDE SEQUENCE</scope>
    <source>
        <strain evidence="9">CHK178-757</strain>
    </source>
</reference>
<keyword evidence="3 7" id="KW-0812">Transmembrane</keyword>
<feature type="domain" description="ABC3 transporter permease C-terminal" evidence="8">
    <location>
        <begin position="273"/>
        <end position="392"/>
    </location>
</feature>
<comment type="subcellular location">
    <subcellularLocation>
        <location evidence="1">Cell membrane</location>
        <topology evidence="1">Multi-pass membrane protein</topology>
    </subcellularLocation>
</comment>
<evidence type="ECO:0000256" key="7">
    <source>
        <dbReference type="SAM" id="Phobius"/>
    </source>
</evidence>
<comment type="similarity">
    <text evidence="6">Belongs to the ABC-4 integral membrane protein family.</text>
</comment>
<dbReference type="Proteomes" id="UP000823927">
    <property type="component" value="Unassembled WGS sequence"/>
</dbReference>
<evidence type="ECO:0000256" key="4">
    <source>
        <dbReference type="ARBA" id="ARBA00022989"/>
    </source>
</evidence>
<dbReference type="PANTHER" id="PTHR30572:SF4">
    <property type="entry name" value="ABC TRANSPORTER PERMEASE YTRF"/>
    <property type="match status" value="1"/>
</dbReference>
<name>A0A9D1F660_9FIRM</name>
<dbReference type="PANTHER" id="PTHR30572">
    <property type="entry name" value="MEMBRANE COMPONENT OF TRANSPORTER-RELATED"/>
    <property type="match status" value="1"/>
</dbReference>
<evidence type="ECO:0000256" key="3">
    <source>
        <dbReference type="ARBA" id="ARBA00022692"/>
    </source>
</evidence>
<dbReference type="AlphaFoldDB" id="A0A9D1F660"/>
<feature type="transmembrane region" description="Helical" evidence="7">
    <location>
        <begin position="29"/>
        <end position="52"/>
    </location>
</feature>
<proteinExistence type="inferred from homology"/>
<evidence type="ECO:0000313" key="10">
    <source>
        <dbReference type="Proteomes" id="UP000823927"/>
    </source>
</evidence>
<evidence type="ECO:0000256" key="2">
    <source>
        <dbReference type="ARBA" id="ARBA00022475"/>
    </source>
</evidence>
<evidence type="ECO:0000259" key="8">
    <source>
        <dbReference type="Pfam" id="PF02687"/>
    </source>
</evidence>
<feature type="transmembrane region" description="Helical" evidence="7">
    <location>
        <begin position="825"/>
        <end position="850"/>
    </location>
</feature>
<keyword evidence="5 7" id="KW-0472">Membrane</keyword>
<reference evidence="9" key="1">
    <citation type="submission" date="2020-10" db="EMBL/GenBank/DDBJ databases">
        <authorList>
            <person name="Gilroy R."/>
        </authorList>
    </citation>
    <scope>NUCLEOTIDE SEQUENCE</scope>
    <source>
        <strain evidence="9">CHK178-757</strain>
    </source>
</reference>
<feature type="transmembrane region" description="Helical" evidence="7">
    <location>
        <begin position="323"/>
        <end position="343"/>
    </location>
</feature>